<dbReference type="SUPFAM" id="SSF54637">
    <property type="entry name" value="Thioesterase/thiol ester dehydrase-isomerase"/>
    <property type="match status" value="1"/>
</dbReference>
<dbReference type="OrthoDB" id="5538558at2759"/>
<dbReference type="Proteomes" id="UP000624404">
    <property type="component" value="Unassembled WGS sequence"/>
</dbReference>
<organism evidence="1 2">
    <name type="scientific">Sclerotinia trifoliorum</name>
    <dbReference type="NCBI Taxonomy" id="28548"/>
    <lineage>
        <taxon>Eukaryota</taxon>
        <taxon>Fungi</taxon>
        <taxon>Dikarya</taxon>
        <taxon>Ascomycota</taxon>
        <taxon>Pezizomycotina</taxon>
        <taxon>Leotiomycetes</taxon>
        <taxon>Helotiales</taxon>
        <taxon>Sclerotiniaceae</taxon>
        <taxon>Sclerotinia</taxon>
    </lineage>
</organism>
<sequence>MAPVAKLSAEDHDTLHHVKSSTYLQYVNHCRIREFLSFEPFLGKEKFQEMMRFRGIGPAVKNFAVDFKRPMKFPDSLIVASHITEVFPDRYVTITSMWSLVRQVNVANFKTSVLFFDYGRNVPANLLEAGGVYQDFYEALKERSAREVVIAEKWEKEHPKKSRAVL</sequence>
<dbReference type="InterPro" id="IPR050563">
    <property type="entry name" value="4-hydroxybenzoyl-CoA_TE"/>
</dbReference>
<dbReference type="Gene3D" id="3.10.129.10">
    <property type="entry name" value="Hotdog Thioesterase"/>
    <property type="match status" value="1"/>
</dbReference>
<evidence type="ECO:0000313" key="2">
    <source>
        <dbReference type="Proteomes" id="UP000624404"/>
    </source>
</evidence>
<protein>
    <submittedName>
        <fullName evidence="1">5011f744-5173-4666-a061-04df853f3a23</fullName>
    </submittedName>
</protein>
<reference evidence="1" key="1">
    <citation type="submission" date="2020-10" db="EMBL/GenBank/DDBJ databases">
        <authorList>
            <person name="Kusch S."/>
        </authorList>
    </citation>
    <scope>NUCLEOTIDE SEQUENCE</scope>
    <source>
        <strain evidence="1">SwB9</strain>
    </source>
</reference>
<dbReference type="InterPro" id="IPR029069">
    <property type="entry name" value="HotDog_dom_sf"/>
</dbReference>
<proteinExistence type="predicted"/>
<keyword evidence="2" id="KW-1185">Reference proteome</keyword>
<accession>A0A8H2W1V3</accession>
<dbReference type="GO" id="GO:0047617">
    <property type="term" value="F:fatty acyl-CoA hydrolase activity"/>
    <property type="evidence" value="ECO:0007669"/>
    <property type="project" value="TreeGrafter"/>
</dbReference>
<dbReference type="PANTHER" id="PTHR31793:SF11">
    <property type="entry name" value="THIOESTERASE DOMAIN-CONTAINING PROTEIN"/>
    <property type="match status" value="1"/>
</dbReference>
<gene>
    <name evidence="1" type="ORF">SCLTRI_LOCUS7926</name>
</gene>
<dbReference type="AlphaFoldDB" id="A0A8H2W1V3"/>
<dbReference type="EMBL" id="CAJHIA010000030">
    <property type="protein sequence ID" value="CAD6448134.1"/>
    <property type="molecule type" value="Genomic_DNA"/>
</dbReference>
<name>A0A8H2W1V3_9HELO</name>
<evidence type="ECO:0000313" key="1">
    <source>
        <dbReference type="EMBL" id="CAD6448134.1"/>
    </source>
</evidence>
<dbReference type="Pfam" id="PF13279">
    <property type="entry name" value="4HBT_2"/>
    <property type="match status" value="1"/>
</dbReference>
<dbReference type="PANTHER" id="PTHR31793">
    <property type="entry name" value="4-HYDROXYBENZOYL-COA THIOESTERASE FAMILY MEMBER"/>
    <property type="match status" value="1"/>
</dbReference>
<comment type="caution">
    <text evidence="1">The sequence shown here is derived from an EMBL/GenBank/DDBJ whole genome shotgun (WGS) entry which is preliminary data.</text>
</comment>